<keyword evidence="10" id="KW-1185">Reference proteome</keyword>
<evidence type="ECO:0000313" key="8">
    <source>
        <dbReference type="EMBL" id="RWS02379.1"/>
    </source>
</evidence>
<evidence type="ECO:0000256" key="1">
    <source>
        <dbReference type="ARBA" id="ARBA00004141"/>
    </source>
</evidence>
<dbReference type="OrthoDB" id="2015098at2759"/>
<dbReference type="PANTHER" id="PTHR21433">
    <property type="entry name" value="TRANSMEMBRANE PROTEIN INDUCED BY TUMOR NECROSIS FACTOR ALPHA"/>
    <property type="match status" value="1"/>
</dbReference>
<dbReference type="GO" id="GO:0016020">
    <property type="term" value="C:membrane"/>
    <property type="evidence" value="ECO:0007669"/>
    <property type="project" value="UniProtKB-SubCell"/>
</dbReference>
<evidence type="ECO:0000256" key="6">
    <source>
        <dbReference type="SAM" id="Phobius"/>
    </source>
</evidence>
<keyword evidence="3 6" id="KW-0812">Transmembrane</keyword>
<reference evidence="8" key="2">
    <citation type="submission" date="2018-11" db="EMBL/GenBank/DDBJ databases">
        <title>Trombidioid mite genomics.</title>
        <authorList>
            <person name="Dong X."/>
        </authorList>
    </citation>
    <scope>NUCLEOTIDE SEQUENCE</scope>
    <source>
        <strain evidence="8">UoL-WK</strain>
    </source>
</reference>
<organism evidence="8 10">
    <name type="scientific">Dinothrombium tinctorium</name>
    <dbReference type="NCBI Taxonomy" id="1965070"/>
    <lineage>
        <taxon>Eukaryota</taxon>
        <taxon>Metazoa</taxon>
        <taxon>Ecdysozoa</taxon>
        <taxon>Arthropoda</taxon>
        <taxon>Chelicerata</taxon>
        <taxon>Arachnida</taxon>
        <taxon>Acari</taxon>
        <taxon>Acariformes</taxon>
        <taxon>Trombidiformes</taxon>
        <taxon>Prostigmata</taxon>
        <taxon>Anystina</taxon>
        <taxon>Parasitengona</taxon>
        <taxon>Trombidioidea</taxon>
        <taxon>Trombidiidae</taxon>
        <taxon>Dinothrombium</taxon>
    </lineage>
</organism>
<evidence type="ECO:0000313" key="10">
    <source>
        <dbReference type="Proteomes" id="UP000285301"/>
    </source>
</evidence>
<dbReference type="Pfam" id="PF07851">
    <property type="entry name" value="TMEM120A-B"/>
    <property type="match status" value="1"/>
</dbReference>
<dbReference type="Proteomes" id="UP000285301">
    <property type="component" value="Unassembled WGS sequence"/>
</dbReference>
<feature type="transmembrane region" description="Helical" evidence="6">
    <location>
        <begin position="262"/>
        <end position="280"/>
    </location>
</feature>
<feature type="transmembrane region" description="Helical" evidence="6">
    <location>
        <begin position="218"/>
        <end position="235"/>
    </location>
</feature>
<feature type="transmembrane region" description="Helical" evidence="6">
    <location>
        <begin position="132"/>
        <end position="152"/>
    </location>
</feature>
<sequence length="337" mass="39810">METCSLNGLSSEWNALSEELHLLESEYKNYQNAVNESINYRKKCMQQINHQKYRMSQIEEALKRCKVNSDEDKANVSNLLKAIKERKNYLHETEDTISQSKGRYLRIILGGINTKILTKEDKLKYKEQYERFKIIVTGVILVVSLLDLVFSYRAIDAILHFLMVWYHCTLTIRESILIANGSRIKGWWRTLQFITTVKAGIMIVWPDGLMYDLFRTQFVLYIVYTSLLQFLQFYYQQGCLYRLRALGERYDMDVTLSGFHSWMWKGLSFLIPFLYIGYAFQLYNAVTLYKLSFHEKCVEWQVLVVAIIFFALFLGNTITTSLVIRQKLKARRKDKNE</sequence>
<name>A0A3S3RKK0_9ACAR</name>
<accession>A0A3S3RKK0</accession>
<dbReference type="EMBL" id="NCKU01000064">
    <property type="protein sequence ID" value="RWS17520.1"/>
    <property type="molecule type" value="Genomic_DNA"/>
</dbReference>
<evidence type="ECO:0000313" key="9">
    <source>
        <dbReference type="EMBL" id="RWS17520.1"/>
    </source>
</evidence>
<evidence type="ECO:0000256" key="3">
    <source>
        <dbReference type="ARBA" id="ARBA00022692"/>
    </source>
</evidence>
<dbReference type="EMBL" id="NCKU01007794">
    <property type="protein sequence ID" value="RWS02379.1"/>
    <property type="molecule type" value="Genomic_DNA"/>
</dbReference>
<keyword evidence="5 6" id="KW-0472">Membrane</keyword>
<protein>
    <submittedName>
        <fullName evidence="8">Transmembrane protein 120A-like protein</fullName>
    </submittedName>
</protein>
<reference evidence="8 10" key="1">
    <citation type="journal article" date="2018" name="Gigascience">
        <title>Genomes of trombidid mites reveal novel predicted allergens and laterally-transferred genes associated with secondary metabolism.</title>
        <authorList>
            <person name="Dong X."/>
            <person name="Chaisiri K."/>
            <person name="Xia D."/>
            <person name="Armstrong S.D."/>
            <person name="Fang Y."/>
            <person name="Donnelly M.J."/>
            <person name="Kadowaki T."/>
            <person name="McGarry J.W."/>
            <person name="Darby A.C."/>
            <person name="Makepeace B.L."/>
        </authorList>
    </citation>
    <scope>NUCLEOTIDE SEQUENCE [LARGE SCALE GENOMIC DNA]</scope>
    <source>
        <strain evidence="8">UoL-WK</strain>
    </source>
</reference>
<dbReference type="PANTHER" id="PTHR21433:SF0">
    <property type="entry name" value="TRANSMEMBRANE PROTEIN 120 HOMOLOG"/>
    <property type="match status" value="1"/>
</dbReference>
<proteinExistence type="inferred from homology"/>
<evidence type="ECO:0000313" key="7">
    <source>
        <dbReference type="EMBL" id="RWS00757.1"/>
    </source>
</evidence>
<comment type="similarity">
    <text evidence="2">Belongs to the TMEM120 family.</text>
</comment>
<evidence type="ECO:0000256" key="5">
    <source>
        <dbReference type="ARBA" id="ARBA00023136"/>
    </source>
</evidence>
<feature type="transmembrane region" description="Helical" evidence="6">
    <location>
        <begin position="300"/>
        <end position="324"/>
    </location>
</feature>
<evidence type="ECO:0000256" key="2">
    <source>
        <dbReference type="ARBA" id="ARBA00009700"/>
    </source>
</evidence>
<dbReference type="AlphaFoldDB" id="A0A3S3RKK0"/>
<dbReference type="EMBL" id="NCKU01010584">
    <property type="protein sequence ID" value="RWS00757.1"/>
    <property type="molecule type" value="Genomic_DNA"/>
</dbReference>
<evidence type="ECO:0000256" key="4">
    <source>
        <dbReference type="ARBA" id="ARBA00022989"/>
    </source>
</evidence>
<dbReference type="InterPro" id="IPR012926">
    <property type="entry name" value="TMEM120A/B"/>
</dbReference>
<comment type="caution">
    <text evidence="8">The sequence shown here is derived from an EMBL/GenBank/DDBJ whole genome shotgun (WGS) entry which is preliminary data.</text>
</comment>
<comment type="subcellular location">
    <subcellularLocation>
        <location evidence="1">Membrane</location>
        <topology evidence="1">Multi-pass membrane protein</topology>
    </subcellularLocation>
</comment>
<gene>
    <name evidence="7" type="ORF">B4U79_00623</name>
    <name evidence="8" type="ORF">B4U79_02062</name>
    <name evidence="9" type="ORF">B4U79_10111</name>
</gene>
<keyword evidence="4 6" id="KW-1133">Transmembrane helix</keyword>